<accession>A0A2T1A465</accession>
<dbReference type="GO" id="GO:0005524">
    <property type="term" value="F:ATP binding"/>
    <property type="evidence" value="ECO:0007669"/>
    <property type="project" value="UniProtKB-KW"/>
</dbReference>
<evidence type="ECO:0000313" key="5">
    <source>
        <dbReference type="EMBL" id="PRZ43118.1"/>
    </source>
</evidence>
<dbReference type="InterPro" id="IPR011545">
    <property type="entry name" value="DEAD/DEAH_box_helicase_dom"/>
</dbReference>
<name>A0A2T1A465_9ACTN</name>
<dbReference type="InterPro" id="IPR055227">
    <property type="entry name" value="HRQ1_WHD"/>
</dbReference>
<feature type="domain" description="Helicase ATP-binding" evidence="3">
    <location>
        <begin position="73"/>
        <end position="255"/>
    </location>
</feature>
<dbReference type="PROSITE" id="PS51194">
    <property type="entry name" value="HELICASE_CTER"/>
    <property type="match status" value="1"/>
</dbReference>
<dbReference type="PANTHER" id="PTHR47957">
    <property type="entry name" value="ATP-DEPENDENT HELICASE HRQ1"/>
    <property type="match status" value="1"/>
</dbReference>
<dbReference type="SUPFAM" id="SSF52540">
    <property type="entry name" value="P-loop containing nucleoside triphosphate hydrolases"/>
    <property type="match status" value="1"/>
</dbReference>
<dbReference type="InterPro" id="IPR022307">
    <property type="entry name" value="Helicase_put_actinobac"/>
</dbReference>
<dbReference type="SMART" id="SM00490">
    <property type="entry name" value="HELICc"/>
    <property type="match status" value="1"/>
</dbReference>
<dbReference type="Gene3D" id="3.40.50.300">
    <property type="entry name" value="P-loop containing nucleotide triphosphate hydrolases"/>
    <property type="match status" value="2"/>
</dbReference>
<dbReference type="RefSeq" id="WP_106348085.1">
    <property type="nucleotide sequence ID" value="NZ_PVUE01000003.1"/>
</dbReference>
<dbReference type="InterPro" id="IPR018973">
    <property type="entry name" value="MZB"/>
</dbReference>
<evidence type="ECO:0000313" key="6">
    <source>
        <dbReference type="Proteomes" id="UP000237752"/>
    </source>
</evidence>
<gene>
    <name evidence="5" type="ORF">CLV47_103175</name>
</gene>
<dbReference type="CDD" id="cd18797">
    <property type="entry name" value="SF2_C_Hrq"/>
    <property type="match status" value="1"/>
</dbReference>
<keyword evidence="5" id="KW-0347">Helicase</keyword>
<organism evidence="5 6">
    <name type="scientific">Antricoccus suffuscus</name>
    <dbReference type="NCBI Taxonomy" id="1629062"/>
    <lineage>
        <taxon>Bacteria</taxon>
        <taxon>Bacillati</taxon>
        <taxon>Actinomycetota</taxon>
        <taxon>Actinomycetes</taxon>
        <taxon>Geodermatophilales</taxon>
        <taxon>Antricoccaceae</taxon>
        <taxon>Antricoccus</taxon>
    </lineage>
</organism>
<dbReference type="GO" id="GO:0036297">
    <property type="term" value="P:interstrand cross-link repair"/>
    <property type="evidence" value="ECO:0007669"/>
    <property type="project" value="TreeGrafter"/>
</dbReference>
<dbReference type="Pfam" id="PF00270">
    <property type="entry name" value="DEAD"/>
    <property type="match status" value="1"/>
</dbReference>
<feature type="domain" description="Helicase C-terminal" evidence="4">
    <location>
        <begin position="296"/>
        <end position="449"/>
    </location>
</feature>
<keyword evidence="5" id="KW-0378">Hydrolase</keyword>
<dbReference type="OrthoDB" id="143059at2"/>
<dbReference type="GO" id="GO:0043138">
    <property type="term" value="F:3'-5' DNA helicase activity"/>
    <property type="evidence" value="ECO:0007669"/>
    <property type="project" value="TreeGrafter"/>
</dbReference>
<dbReference type="PANTHER" id="PTHR47957:SF3">
    <property type="entry name" value="ATP-DEPENDENT HELICASE HRQ1"/>
    <property type="match status" value="1"/>
</dbReference>
<dbReference type="Pfam" id="PF22982">
    <property type="entry name" value="WHD_HRQ1"/>
    <property type="match status" value="1"/>
</dbReference>
<keyword evidence="1" id="KW-0547">Nucleotide-binding</keyword>
<dbReference type="InterPro" id="IPR014001">
    <property type="entry name" value="Helicase_ATP-bd"/>
</dbReference>
<reference evidence="5 6" key="1">
    <citation type="submission" date="2018-03" db="EMBL/GenBank/DDBJ databases">
        <title>Genomic Encyclopedia of Archaeal and Bacterial Type Strains, Phase II (KMG-II): from individual species to whole genera.</title>
        <authorList>
            <person name="Goeker M."/>
        </authorList>
    </citation>
    <scope>NUCLEOTIDE SEQUENCE [LARGE SCALE GENOMIC DNA]</scope>
    <source>
        <strain evidence="5 6">DSM 100065</strain>
    </source>
</reference>
<dbReference type="GO" id="GO:0003676">
    <property type="term" value="F:nucleic acid binding"/>
    <property type="evidence" value="ECO:0007669"/>
    <property type="project" value="InterPro"/>
</dbReference>
<sequence length="776" mass="83737">MSDVTSSESWPMGLLRSLLPIGDADQSPVTHLKVLPPIPGETVDWPTWAAPTLVAAYARLGIERPWKHQVIAAEHAWRGESLVIATGTATGKSLGYQLPVLSGLLHDRRAKALYLSPTKALGHDQLRAVEALEVDPGGNDGIRPAPYDGDTVPDERDWAREHSRWLFSNPDMLSRSILPQHAYWHMYFRRLRYVVIDECHIYRGIFGSHIAHVLRRLRRICAKYGSEPTFVLASATARDPGEIASELTGLACAEVTASQAPHGERTIALWEPPLTELTGEHGAPIRRSAPTESARLLADVVIAGKRTLAFVLSRRSAEIVTLQAQEHLREAGAHELAAQVAAYRAGYLPAERRALENGLNDGTLCGAAATTALELGIDIAGLDAVLVSGFPGTLASLWQQFGRAGRRQQESLAVFIARDDPLDTFLVHNPEAVFDRPIESTVIDPTNPYVLSPQLSCAAYELPITEAEVDDLFGGDAARQVLAGLDGVRRRPTGWFWVAQERPIADIRGSGGTVALIESATGRLLGTVDTGAAPSTAFPGAVYLHRGETWLVDDLDLEDRVAMLHADNPSYSTYAQQQTDIRLLGVRRSVELTTGTLGFVDVEVSNQVVSYQRRKITTNEVIDQIPLDLPAQELRTKAVMWTLNAETLDRFGTAEEVASLLPGALHAAEHASIGLLPLIATCDRWDIGGVSTALHADTGLPSVFVYDGHPGGAGFAERAYERAAEWLGATLSAIESCECASGCPSCIQSPKCGNGNDPLDKGGAVTVLRTLTAALS</sequence>
<dbReference type="SMART" id="SM00487">
    <property type="entry name" value="DEXDc"/>
    <property type="match status" value="1"/>
</dbReference>
<dbReference type="CDD" id="cd17923">
    <property type="entry name" value="DEXHc_Hrq1-like"/>
    <property type="match status" value="1"/>
</dbReference>
<dbReference type="AlphaFoldDB" id="A0A2T1A465"/>
<evidence type="ECO:0000259" key="3">
    <source>
        <dbReference type="PROSITE" id="PS51192"/>
    </source>
</evidence>
<keyword evidence="6" id="KW-1185">Reference proteome</keyword>
<proteinExistence type="predicted"/>
<keyword evidence="2" id="KW-0067">ATP-binding</keyword>
<dbReference type="InterPro" id="IPR027417">
    <property type="entry name" value="P-loop_NTPase"/>
</dbReference>
<evidence type="ECO:0000256" key="2">
    <source>
        <dbReference type="ARBA" id="ARBA00022840"/>
    </source>
</evidence>
<protein>
    <submittedName>
        <fullName evidence="5">DEAD/DEAH box helicase domain-containing protein</fullName>
    </submittedName>
</protein>
<dbReference type="Pfam" id="PF00271">
    <property type="entry name" value="Helicase_C"/>
    <property type="match status" value="1"/>
</dbReference>
<dbReference type="Proteomes" id="UP000237752">
    <property type="component" value="Unassembled WGS sequence"/>
</dbReference>
<dbReference type="EMBL" id="PVUE01000003">
    <property type="protein sequence ID" value="PRZ43118.1"/>
    <property type="molecule type" value="Genomic_DNA"/>
</dbReference>
<dbReference type="InterPro" id="IPR001650">
    <property type="entry name" value="Helicase_C-like"/>
</dbReference>
<dbReference type="Pfam" id="PF09369">
    <property type="entry name" value="MZB"/>
    <property type="match status" value="1"/>
</dbReference>
<dbReference type="PROSITE" id="PS51192">
    <property type="entry name" value="HELICASE_ATP_BIND_1"/>
    <property type="match status" value="1"/>
</dbReference>
<comment type="caution">
    <text evidence="5">The sequence shown here is derived from an EMBL/GenBank/DDBJ whole genome shotgun (WGS) entry which is preliminary data.</text>
</comment>
<evidence type="ECO:0000256" key="1">
    <source>
        <dbReference type="ARBA" id="ARBA00022741"/>
    </source>
</evidence>
<evidence type="ECO:0000259" key="4">
    <source>
        <dbReference type="PROSITE" id="PS51194"/>
    </source>
</evidence>
<dbReference type="NCBIfam" id="TIGR03817">
    <property type="entry name" value="DECH_helic"/>
    <property type="match status" value="1"/>
</dbReference>
<dbReference type="GO" id="GO:0006289">
    <property type="term" value="P:nucleotide-excision repair"/>
    <property type="evidence" value="ECO:0007669"/>
    <property type="project" value="TreeGrafter"/>
</dbReference>